<dbReference type="InterPro" id="IPR006640">
    <property type="entry name" value="SprT-like_domain"/>
</dbReference>
<dbReference type="PANTHER" id="PTHR38773">
    <property type="entry name" value="PROTEIN SPRT"/>
    <property type="match status" value="1"/>
</dbReference>
<sequence>MSVQVITPAQQQQVINATTATLQQASELLGKSFAPIPVRFNLSGRAAGMYRVKQHEREIRYNPYLFFKYFDDNLANTVPHEVAHYVVDCCHGFNNVRPHGAEWQELMLMLGVEPTVTCRYDMSDIPQRRQRRIEYHCGCRAHQLSTIRHNRVQRGEARYHCKVCRNALVLKSA</sequence>
<reference evidence="2" key="1">
    <citation type="submission" date="2018-06" db="EMBL/GenBank/DDBJ databases">
        <authorList>
            <person name="Zhirakovskaya E."/>
        </authorList>
    </citation>
    <scope>NUCLEOTIDE SEQUENCE</scope>
</reference>
<dbReference type="EMBL" id="UOFP01000023">
    <property type="protein sequence ID" value="VAW84038.1"/>
    <property type="molecule type" value="Genomic_DNA"/>
</dbReference>
<feature type="domain" description="SprT-like" evidence="1">
    <location>
        <begin position="16"/>
        <end position="171"/>
    </location>
</feature>
<dbReference type="AlphaFoldDB" id="A0A3B0YT31"/>
<evidence type="ECO:0000313" key="2">
    <source>
        <dbReference type="EMBL" id="VAW84038.1"/>
    </source>
</evidence>
<proteinExistence type="predicted"/>
<protein>
    <submittedName>
        <fullName evidence="2">Protein sprT</fullName>
    </submittedName>
</protein>
<dbReference type="Pfam" id="PF10263">
    <property type="entry name" value="SprT-like"/>
    <property type="match status" value="1"/>
</dbReference>
<organism evidence="2">
    <name type="scientific">hydrothermal vent metagenome</name>
    <dbReference type="NCBI Taxonomy" id="652676"/>
    <lineage>
        <taxon>unclassified sequences</taxon>
        <taxon>metagenomes</taxon>
        <taxon>ecological metagenomes</taxon>
    </lineage>
</organism>
<gene>
    <name evidence="2" type="ORF">MNBD_GAMMA18-1422</name>
</gene>
<evidence type="ECO:0000259" key="1">
    <source>
        <dbReference type="SMART" id="SM00731"/>
    </source>
</evidence>
<dbReference type="PANTHER" id="PTHR38773:SF1">
    <property type="entry name" value="PROTEIN SPRT"/>
    <property type="match status" value="1"/>
</dbReference>
<dbReference type="SMART" id="SM00731">
    <property type="entry name" value="SprT"/>
    <property type="match status" value="1"/>
</dbReference>
<dbReference type="GO" id="GO:0006950">
    <property type="term" value="P:response to stress"/>
    <property type="evidence" value="ECO:0007669"/>
    <property type="project" value="UniProtKB-ARBA"/>
</dbReference>
<accession>A0A3B0YT31</accession>
<name>A0A3B0YT31_9ZZZZ</name>